<protein>
    <submittedName>
        <fullName evidence="1">Uncharacterized protein</fullName>
    </submittedName>
</protein>
<sequence>MANSSQNIPKAIKHFYAYLQNTKYQVQHAEESLVDDFGVLLLETLHYNDGKYILHTRKEMSFWIYSQYILLIQENKISGLHLVMFSEVPDSGSKRLPDLLQNNLPTAFLWKSKRTEFSLPSNKRLIHLAFSAILSSVEDKNQTETYITVAELDGCFNQKSQLLVAILVEFFIFKKVCRDMSWVFFEVYNAGSLVTICVMGHEDFTSS</sequence>
<dbReference type="AlphaFoldDB" id="A0A8H6H8R7"/>
<keyword evidence="2" id="KW-1185">Reference proteome</keyword>
<gene>
    <name evidence="1" type="ORF">DFP72DRAFT_860256</name>
</gene>
<organism evidence="1 2">
    <name type="scientific">Ephemerocybe angulata</name>
    <dbReference type="NCBI Taxonomy" id="980116"/>
    <lineage>
        <taxon>Eukaryota</taxon>
        <taxon>Fungi</taxon>
        <taxon>Dikarya</taxon>
        <taxon>Basidiomycota</taxon>
        <taxon>Agaricomycotina</taxon>
        <taxon>Agaricomycetes</taxon>
        <taxon>Agaricomycetidae</taxon>
        <taxon>Agaricales</taxon>
        <taxon>Agaricineae</taxon>
        <taxon>Psathyrellaceae</taxon>
        <taxon>Ephemerocybe</taxon>
    </lineage>
</organism>
<comment type="caution">
    <text evidence="1">The sequence shown here is derived from an EMBL/GenBank/DDBJ whole genome shotgun (WGS) entry which is preliminary data.</text>
</comment>
<evidence type="ECO:0000313" key="1">
    <source>
        <dbReference type="EMBL" id="KAF6742650.1"/>
    </source>
</evidence>
<reference evidence="1 2" key="1">
    <citation type="submission" date="2020-07" db="EMBL/GenBank/DDBJ databases">
        <title>Comparative genomics of pyrophilous fungi reveals a link between fire events and developmental genes.</title>
        <authorList>
            <consortium name="DOE Joint Genome Institute"/>
            <person name="Steindorff A.S."/>
            <person name="Carver A."/>
            <person name="Calhoun S."/>
            <person name="Stillman K."/>
            <person name="Liu H."/>
            <person name="Lipzen A."/>
            <person name="Pangilinan J."/>
            <person name="Labutti K."/>
            <person name="Bruns T.D."/>
            <person name="Grigoriev I.V."/>
        </authorList>
    </citation>
    <scope>NUCLEOTIDE SEQUENCE [LARGE SCALE GENOMIC DNA]</scope>
    <source>
        <strain evidence="1 2">CBS 144469</strain>
    </source>
</reference>
<proteinExistence type="predicted"/>
<accession>A0A8H6H8R7</accession>
<dbReference type="EMBL" id="JACGCI010000177">
    <property type="protein sequence ID" value="KAF6742650.1"/>
    <property type="molecule type" value="Genomic_DNA"/>
</dbReference>
<name>A0A8H6H8R7_9AGAR</name>
<dbReference type="Proteomes" id="UP000521943">
    <property type="component" value="Unassembled WGS sequence"/>
</dbReference>
<evidence type="ECO:0000313" key="2">
    <source>
        <dbReference type="Proteomes" id="UP000521943"/>
    </source>
</evidence>